<gene>
    <name evidence="2" type="ORF">C0Q70_00638</name>
</gene>
<accession>A0A2T7PX71</accession>
<reference evidence="2 3" key="1">
    <citation type="submission" date="2018-04" db="EMBL/GenBank/DDBJ databases">
        <title>The genome of golden apple snail Pomacea canaliculata provides insight into stress tolerance and invasive adaptation.</title>
        <authorList>
            <person name="Liu C."/>
            <person name="Liu B."/>
            <person name="Ren Y."/>
            <person name="Zhang Y."/>
            <person name="Wang H."/>
            <person name="Li S."/>
            <person name="Jiang F."/>
            <person name="Yin L."/>
            <person name="Zhang G."/>
            <person name="Qian W."/>
            <person name="Fan W."/>
        </authorList>
    </citation>
    <scope>NUCLEOTIDE SEQUENCE [LARGE SCALE GENOMIC DNA]</scope>
    <source>
        <strain evidence="2">SZHN2017</strain>
        <tissue evidence="2">Muscle</tissue>
    </source>
</reference>
<feature type="region of interest" description="Disordered" evidence="1">
    <location>
        <begin position="1"/>
        <end position="50"/>
    </location>
</feature>
<protein>
    <submittedName>
        <fullName evidence="2">Uncharacterized protein</fullName>
    </submittedName>
</protein>
<dbReference type="Proteomes" id="UP000245119">
    <property type="component" value="Linkage Group LG1"/>
</dbReference>
<evidence type="ECO:0000313" key="2">
    <source>
        <dbReference type="EMBL" id="PVD38031.1"/>
    </source>
</evidence>
<organism evidence="2 3">
    <name type="scientific">Pomacea canaliculata</name>
    <name type="common">Golden apple snail</name>
    <dbReference type="NCBI Taxonomy" id="400727"/>
    <lineage>
        <taxon>Eukaryota</taxon>
        <taxon>Metazoa</taxon>
        <taxon>Spiralia</taxon>
        <taxon>Lophotrochozoa</taxon>
        <taxon>Mollusca</taxon>
        <taxon>Gastropoda</taxon>
        <taxon>Caenogastropoda</taxon>
        <taxon>Architaenioglossa</taxon>
        <taxon>Ampullarioidea</taxon>
        <taxon>Ampullariidae</taxon>
        <taxon>Pomacea</taxon>
    </lineage>
</organism>
<evidence type="ECO:0000256" key="1">
    <source>
        <dbReference type="SAM" id="MobiDB-lite"/>
    </source>
</evidence>
<evidence type="ECO:0000313" key="3">
    <source>
        <dbReference type="Proteomes" id="UP000245119"/>
    </source>
</evidence>
<feature type="compositionally biased region" description="Basic and acidic residues" evidence="1">
    <location>
        <begin position="36"/>
        <end position="48"/>
    </location>
</feature>
<dbReference type="EMBL" id="PZQS01000001">
    <property type="protein sequence ID" value="PVD38031.1"/>
    <property type="molecule type" value="Genomic_DNA"/>
</dbReference>
<dbReference type="AlphaFoldDB" id="A0A2T7PX71"/>
<feature type="compositionally biased region" description="Polar residues" evidence="1">
    <location>
        <begin position="12"/>
        <end position="23"/>
    </location>
</feature>
<name>A0A2T7PX71_POMCA</name>
<sequence>MPDVLSEFAESCRSSATSPTSGAERTESRPLCSSDRPQRDDSRLEDPLTTRSIPYLKQVKNKPMVVSDVTAVVSGIGVTVTYADIISVMSEKPPTRATLESWIVMA</sequence>
<comment type="caution">
    <text evidence="2">The sequence shown here is derived from an EMBL/GenBank/DDBJ whole genome shotgun (WGS) entry which is preliminary data.</text>
</comment>
<keyword evidence="3" id="KW-1185">Reference proteome</keyword>
<proteinExistence type="predicted"/>